<dbReference type="AlphaFoldDB" id="X1BMG9"/>
<protein>
    <submittedName>
        <fullName evidence="1">Uncharacterized protein</fullName>
    </submittedName>
</protein>
<proteinExistence type="predicted"/>
<reference evidence="1" key="1">
    <citation type="journal article" date="2014" name="Front. Microbiol.">
        <title>High frequency of phylogenetically diverse reductive dehalogenase-homologous genes in deep subseafloor sedimentary metagenomes.</title>
        <authorList>
            <person name="Kawai M."/>
            <person name="Futagami T."/>
            <person name="Toyoda A."/>
            <person name="Takaki Y."/>
            <person name="Nishi S."/>
            <person name="Hori S."/>
            <person name="Arai W."/>
            <person name="Tsubouchi T."/>
            <person name="Morono Y."/>
            <person name="Uchiyama I."/>
            <person name="Ito T."/>
            <person name="Fujiyama A."/>
            <person name="Inagaki F."/>
            <person name="Takami H."/>
        </authorList>
    </citation>
    <scope>NUCLEOTIDE SEQUENCE</scope>
    <source>
        <strain evidence="1">Expedition CK06-06</strain>
    </source>
</reference>
<gene>
    <name evidence="1" type="ORF">S01H4_43215</name>
</gene>
<accession>X1BMG9</accession>
<dbReference type="EMBL" id="BART01023819">
    <property type="protein sequence ID" value="GAG97119.1"/>
    <property type="molecule type" value="Genomic_DNA"/>
</dbReference>
<comment type="caution">
    <text evidence="1">The sequence shown here is derived from an EMBL/GenBank/DDBJ whole genome shotgun (WGS) entry which is preliminary data.</text>
</comment>
<organism evidence="1">
    <name type="scientific">marine sediment metagenome</name>
    <dbReference type="NCBI Taxonomy" id="412755"/>
    <lineage>
        <taxon>unclassified sequences</taxon>
        <taxon>metagenomes</taxon>
        <taxon>ecological metagenomes</taxon>
    </lineage>
</organism>
<name>X1BMG9_9ZZZZ</name>
<sequence length="79" mass="9439">MSFYFISFAIYYLSKNKALDLLFSSYLQTDENYFRLPPPSDNFWKEVVINKKFCPVKKDVQDADFILENGVLRRGEMPW</sequence>
<evidence type="ECO:0000313" key="1">
    <source>
        <dbReference type="EMBL" id="GAG97119.1"/>
    </source>
</evidence>